<feature type="region of interest" description="Disordered" evidence="1">
    <location>
        <begin position="29"/>
        <end position="49"/>
    </location>
</feature>
<accession>A0A8S4G8N5</accession>
<evidence type="ECO:0000256" key="1">
    <source>
        <dbReference type="SAM" id="MobiDB-lite"/>
    </source>
</evidence>
<keyword evidence="3" id="KW-1185">Reference proteome</keyword>
<name>A0A8S4G8N5_PLUXY</name>
<organism evidence="2 3">
    <name type="scientific">Plutella xylostella</name>
    <name type="common">Diamondback moth</name>
    <name type="synonym">Plutella maculipennis</name>
    <dbReference type="NCBI Taxonomy" id="51655"/>
    <lineage>
        <taxon>Eukaryota</taxon>
        <taxon>Metazoa</taxon>
        <taxon>Ecdysozoa</taxon>
        <taxon>Arthropoda</taxon>
        <taxon>Hexapoda</taxon>
        <taxon>Insecta</taxon>
        <taxon>Pterygota</taxon>
        <taxon>Neoptera</taxon>
        <taxon>Endopterygota</taxon>
        <taxon>Lepidoptera</taxon>
        <taxon>Glossata</taxon>
        <taxon>Ditrysia</taxon>
        <taxon>Yponomeutoidea</taxon>
        <taxon>Plutellidae</taxon>
        <taxon>Plutella</taxon>
    </lineage>
</organism>
<dbReference type="AlphaFoldDB" id="A0A8S4G8N5"/>
<reference evidence="2" key="1">
    <citation type="submission" date="2020-11" db="EMBL/GenBank/DDBJ databases">
        <authorList>
            <person name="Whiteford S."/>
        </authorList>
    </citation>
    <scope>NUCLEOTIDE SEQUENCE</scope>
</reference>
<gene>
    <name evidence="2" type="ORF">PLXY2_LOCUS14272</name>
</gene>
<sequence>MASHLAAQDYLHRLQASGLSFGGGMDPYSALSALQPPKQQNNKHASKGSDRCLLPLCYCFGGGMDPYSALSALQPPKQQNNKHASKGSDR</sequence>
<evidence type="ECO:0000313" key="2">
    <source>
        <dbReference type="EMBL" id="CAG9136007.1"/>
    </source>
</evidence>
<protein>
    <submittedName>
        <fullName evidence="2">(diamondback moth) hypothetical protein</fullName>
    </submittedName>
</protein>
<dbReference type="Proteomes" id="UP000653454">
    <property type="component" value="Unassembled WGS sequence"/>
</dbReference>
<proteinExistence type="predicted"/>
<comment type="caution">
    <text evidence="2">The sequence shown here is derived from an EMBL/GenBank/DDBJ whole genome shotgun (WGS) entry which is preliminary data.</text>
</comment>
<dbReference type="EMBL" id="CAJHNJ030000121">
    <property type="protein sequence ID" value="CAG9136007.1"/>
    <property type="molecule type" value="Genomic_DNA"/>
</dbReference>
<evidence type="ECO:0000313" key="3">
    <source>
        <dbReference type="Proteomes" id="UP000653454"/>
    </source>
</evidence>
<feature type="region of interest" description="Disordered" evidence="1">
    <location>
        <begin position="70"/>
        <end position="90"/>
    </location>
</feature>